<feature type="chain" id="PRO_5045500082" evidence="1">
    <location>
        <begin position="18"/>
        <end position="87"/>
    </location>
</feature>
<protein>
    <submittedName>
        <fullName evidence="2">Uncharacterized protein</fullName>
    </submittedName>
</protein>
<evidence type="ECO:0000256" key="1">
    <source>
        <dbReference type="SAM" id="SignalP"/>
    </source>
</evidence>
<evidence type="ECO:0000313" key="2">
    <source>
        <dbReference type="EMBL" id="NID13358.1"/>
    </source>
</evidence>
<dbReference type="PROSITE" id="PS51257">
    <property type="entry name" value="PROKAR_LIPOPROTEIN"/>
    <property type="match status" value="1"/>
</dbReference>
<reference evidence="2" key="1">
    <citation type="submission" date="2024-05" db="EMBL/GenBank/DDBJ databases">
        <authorList>
            <person name="Jung D.-H."/>
        </authorList>
    </citation>
    <scope>NUCLEOTIDE SEQUENCE</scope>
    <source>
        <strain evidence="2">JA-25</strain>
    </source>
</reference>
<proteinExistence type="predicted"/>
<dbReference type="RefSeq" id="WP_085413136.1">
    <property type="nucleotide sequence ID" value="NZ_WAEL01000011.1"/>
</dbReference>
<accession>A0ABX0QNK3</accession>
<evidence type="ECO:0000313" key="3">
    <source>
        <dbReference type="Proteomes" id="UP000606008"/>
    </source>
</evidence>
<feature type="signal peptide" evidence="1">
    <location>
        <begin position="1"/>
        <end position="17"/>
    </location>
</feature>
<gene>
    <name evidence="2" type="ORF">F7231_24520</name>
</gene>
<dbReference type="EMBL" id="WAEL01000011">
    <property type="protein sequence ID" value="NID13358.1"/>
    <property type="molecule type" value="Genomic_DNA"/>
</dbReference>
<dbReference type="Proteomes" id="UP000606008">
    <property type="component" value="Unassembled WGS sequence"/>
</dbReference>
<comment type="caution">
    <text evidence="2">The sequence shown here is derived from an EMBL/GenBank/DDBJ whole genome shotgun (WGS) entry which is preliminary data.</text>
</comment>
<name>A0ABX0QNK3_9BACT</name>
<keyword evidence="1" id="KW-0732">Signal</keyword>
<sequence>MKKLLSTLCLSTLVSVAILSCQKDESATPQNDAALGKLSNAKATKVTICHKPDGANPITISVAQEAVAAHLAHGDNLGECGSIVTPD</sequence>
<organism evidence="2 3">
    <name type="scientific">Fibrivirga algicola</name>
    <dbReference type="NCBI Taxonomy" id="2950420"/>
    <lineage>
        <taxon>Bacteria</taxon>
        <taxon>Pseudomonadati</taxon>
        <taxon>Bacteroidota</taxon>
        <taxon>Cytophagia</taxon>
        <taxon>Cytophagales</taxon>
        <taxon>Spirosomataceae</taxon>
        <taxon>Fibrivirga</taxon>
    </lineage>
</organism>
<keyword evidence="3" id="KW-1185">Reference proteome</keyword>